<keyword evidence="10" id="KW-0325">Glycoprotein</keyword>
<comment type="catalytic activity">
    <reaction evidence="13">
        <text>N(4)-(alpha-D-Glc-(1-&gt;2)-alpha-D-Glc-(1-&gt;3)-alpha-D-Glc-(1-&gt;3)-alpha-D-Man-(1-&gt;2)-alpha-D-Man-(1-&gt;2)-alpha-D-Man-(1-&gt;3)-[alpha-D-Man-(1-&gt;2)-alpha-D-Man-(1-&gt;3)-[alpha-D-Man-(1-&gt;2)-alpha-D-Man-(1-&gt;6)]-alpha-D-Man-(1-&gt;6)]-beta-D-Man-(1-&gt;4)-beta-D-GlcNAc-(1-&gt;4)-beta-D-GlcNAc)-L-asparaginyl-[protein] + H2O = N(4)-(alpha-D-Glc-(1-&gt;3)-alpha-D-Glc-(1-&gt;3)-alpha-D-Man-(1-&gt;2)-alpha-D-Man-(1-&gt;2)-alpha-D-Man-(1-&gt;3)-[alpha-D-Man-(1-&gt;2)-alpha-D-Man-(1-&gt;3)-[alpha-D-Man-(1-&gt;2)-alpha-D-Man-(1-&gt;6)]-alpha-D-Man-(1-&gt;6)]-beta-D-Man-(1-&gt;4)-beta-D-GlcNAc-(1-&gt;4)-beta-D-GlcNAc)-L-asparaginyl-[protein] + beta-D-glucose</text>
        <dbReference type="Rhea" id="RHEA:55988"/>
        <dbReference type="Rhea" id="RHEA-COMP:12806"/>
        <dbReference type="Rhea" id="RHEA-COMP:14355"/>
        <dbReference type="ChEBI" id="CHEBI:15377"/>
        <dbReference type="ChEBI" id="CHEBI:15903"/>
        <dbReference type="ChEBI" id="CHEBI:59082"/>
        <dbReference type="ChEBI" id="CHEBI:132537"/>
        <dbReference type="EC" id="3.2.1.106"/>
    </reaction>
</comment>
<keyword evidence="11 13" id="KW-0326">Glycosidase</keyword>
<feature type="region of interest" description="Disordered" evidence="14">
    <location>
        <begin position="541"/>
        <end position="567"/>
    </location>
</feature>
<feature type="domain" description="Glycosyl hydrolase family 63 N-terminal" evidence="16">
    <location>
        <begin position="90"/>
        <end position="277"/>
    </location>
</feature>
<evidence type="ECO:0000259" key="16">
    <source>
        <dbReference type="Pfam" id="PF16923"/>
    </source>
</evidence>
<dbReference type="InterPro" id="IPR031335">
    <property type="entry name" value="Glyco_hydro_63_C"/>
</dbReference>
<comment type="subcellular location">
    <subcellularLocation>
        <location evidence="1 13">Endoplasmic reticulum membrane</location>
        <topology evidence="1 13">Single-pass type II membrane protein</topology>
    </subcellularLocation>
</comment>
<dbReference type="EMBL" id="HBUF01036938">
    <property type="protein sequence ID" value="CAG6616784.1"/>
    <property type="molecule type" value="Transcribed_RNA"/>
</dbReference>
<dbReference type="Pfam" id="PF16923">
    <property type="entry name" value="Glyco_hydro_63N"/>
    <property type="match status" value="1"/>
</dbReference>
<evidence type="ECO:0000256" key="13">
    <source>
        <dbReference type="RuleBase" id="RU368089"/>
    </source>
</evidence>
<dbReference type="PANTHER" id="PTHR10412">
    <property type="entry name" value="MANNOSYL-OLIGOSACCHARIDE GLUCOSIDASE"/>
    <property type="match status" value="1"/>
</dbReference>
<dbReference type="InterPro" id="IPR031631">
    <property type="entry name" value="Glyco_hydro_63N"/>
</dbReference>
<dbReference type="SUPFAM" id="SSF48208">
    <property type="entry name" value="Six-hairpin glycosidases"/>
    <property type="match status" value="1"/>
</dbReference>
<name>A0A8D8SRR6_9HEMI</name>
<dbReference type="GO" id="GO:0006487">
    <property type="term" value="P:protein N-linked glycosylation"/>
    <property type="evidence" value="ECO:0007669"/>
    <property type="project" value="UniProtKB-UniRule"/>
</dbReference>
<dbReference type="GO" id="GO:0004573">
    <property type="term" value="F:Glc3Man9GlcNAc2 oligosaccharide glucosidase activity"/>
    <property type="evidence" value="ECO:0007669"/>
    <property type="project" value="UniProtKB-UniRule"/>
</dbReference>
<keyword evidence="8 13" id="KW-1133">Transmembrane helix</keyword>
<evidence type="ECO:0000256" key="9">
    <source>
        <dbReference type="ARBA" id="ARBA00023136"/>
    </source>
</evidence>
<dbReference type="EMBL" id="HBUF01234661">
    <property type="protein sequence ID" value="CAG6674739.1"/>
    <property type="molecule type" value="Transcribed_RNA"/>
</dbReference>
<evidence type="ECO:0000256" key="3">
    <source>
        <dbReference type="ARBA" id="ARBA00010833"/>
    </source>
</evidence>
<feature type="compositionally biased region" description="Basic and acidic residues" evidence="14">
    <location>
        <begin position="15"/>
        <end position="31"/>
    </location>
</feature>
<dbReference type="GO" id="GO:0005789">
    <property type="term" value="C:endoplasmic reticulum membrane"/>
    <property type="evidence" value="ECO:0007669"/>
    <property type="project" value="UniProtKB-SubCell"/>
</dbReference>
<dbReference type="InterPro" id="IPR004888">
    <property type="entry name" value="Glycoside_hydrolase_63"/>
</dbReference>
<dbReference type="InterPro" id="IPR038518">
    <property type="entry name" value="Glyco_hydro_63N_sf"/>
</dbReference>
<evidence type="ECO:0000256" key="14">
    <source>
        <dbReference type="SAM" id="MobiDB-lite"/>
    </source>
</evidence>
<dbReference type="Gene3D" id="2.70.98.110">
    <property type="entry name" value="Glycosyl hydrolase family 63, N-terminal domain"/>
    <property type="match status" value="1"/>
</dbReference>
<dbReference type="GO" id="GO:0009311">
    <property type="term" value="P:oligosaccharide metabolic process"/>
    <property type="evidence" value="ECO:0007669"/>
    <property type="project" value="UniProtKB-UniRule"/>
</dbReference>
<comment type="function">
    <text evidence="13">Cleaves the distal alpha 1,2-linked glucose residue from the Glc(3)Man(9)GlcNAc(2) oligosaccharide precursor.</text>
</comment>
<keyword evidence="7" id="KW-0735">Signal-anchor</keyword>
<dbReference type="EMBL" id="HBUF01234660">
    <property type="protein sequence ID" value="CAG6674738.1"/>
    <property type="molecule type" value="Transcribed_RNA"/>
</dbReference>
<dbReference type="PANTHER" id="PTHR10412:SF11">
    <property type="entry name" value="MANNOSYL-OLIGOSACCHARIDE GLUCOSIDASE"/>
    <property type="match status" value="1"/>
</dbReference>
<dbReference type="FunFam" id="1.50.10.10:FF:000009">
    <property type="entry name" value="mannosyl-oligosaccharide glucosidase"/>
    <property type="match status" value="1"/>
</dbReference>
<accession>A0A8D8SRR6</accession>
<dbReference type="EC" id="3.2.1.106" evidence="12 13"/>
<dbReference type="EMBL" id="HBUF01234659">
    <property type="protein sequence ID" value="CAG6674737.1"/>
    <property type="molecule type" value="Transcribed_RNA"/>
</dbReference>
<feature type="region of interest" description="Disordered" evidence="14">
    <location>
        <begin position="1"/>
        <end position="31"/>
    </location>
</feature>
<evidence type="ECO:0000256" key="4">
    <source>
        <dbReference type="ARBA" id="ARBA00022692"/>
    </source>
</evidence>
<comment type="pathway">
    <text evidence="2">Glycan metabolism; N-glycan degradation.</text>
</comment>
<organism evidence="17">
    <name type="scientific">Cacopsylla melanoneura</name>
    <dbReference type="NCBI Taxonomy" id="428564"/>
    <lineage>
        <taxon>Eukaryota</taxon>
        <taxon>Metazoa</taxon>
        <taxon>Ecdysozoa</taxon>
        <taxon>Arthropoda</taxon>
        <taxon>Hexapoda</taxon>
        <taxon>Insecta</taxon>
        <taxon>Pterygota</taxon>
        <taxon>Neoptera</taxon>
        <taxon>Paraneoptera</taxon>
        <taxon>Hemiptera</taxon>
        <taxon>Sternorrhyncha</taxon>
        <taxon>Psylloidea</taxon>
        <taxon>Psyllidae</taxon>
        <taxon>Psyllinae</taxon>
        <taxon>Cacopsylla</taxon>
    </lineage>
</organism>
<keyword evidence="4 13" id="KW-0812">Transmembrane</keyword>
<feature type="domain" description="Glycosyl hydrolase family 63 C-terminal" evidence="15">
    <location>
        <begin position="328"/>
        <end position="815"/>
    </location>
</feature>
<comment type="similarity">
    <text evidence="3 13">Belongs to the glycosyl hydrolase 63 family.</text>
</comment>
<dbReference type="Gene3D" id="1.50.10.10">
    <property type="match status" value="1"/>
</dbReference>
<keyword evidence="5 13" id="KW-0378">Hydrolase</keyword>
<evidence type="ECO:0000256" key="8">
    <source>
        <dbReference type="ARBA" id="ARBA00022989"/>
    </source>
</evidence>
<dbReference type="Pfam" id="PF03200">
    <property type="entry name" value="Glyco_hydro_63"/>
    <property type="match status" value="1"/>
</dbReference>
<evidence type="ECO:0000256" key="2">
    <source>
        <dbReference type="ARBA" id="ARBA00004740"/>
    </source>
</evidence>
<protein>
    <recommendedName>
        <fullName evidence="12 13">Mannosyl-oligosaccharide glucosidase</fullName>
        <ecNumber evidence="12 13">3.2.1.106</ecNumber>
    </recommendedName>
</protein>
<dbReference type="EMBL" id="HBUF01375692">
    <property type="protein sequence ID" value="CAG6728204.1"/>
    <property type="molecule type" value="Transcribed_RNA"/>
</dbReference>
<reference evidence="17" key="1">
    <citation type="submission" date="2021-05" db="EMBL/GenBank/DDBJ databases">
        <authorList>
            <person name="Alioto T."/>
            <person name="Alioto T."/>
            <person name="Gomez Garrido J."/>
        </authorList>
    </citation>
    <scope>NUCLEOTIDE SEQUENCE</scope>
</reference>
<evidence type="ECO:0000313" key="17">
    <source>
        <dbReference type="EMBL" id="CAG6674739.1"/>
    </source>
</evidence>
<dbReference type="AlphaFoldDB" id="A0A8D8SRR6"/>
<evidence type="ECO:0000256" key="7">
    <source>
        <dbReference type="ARBA" id="ARBA00022968"/>
    </source>
</evidence>
<evidence type="ECO:0000256" key="5">
    <source>
        <dbReference type="ARBA" id="ARBA00022801"/>
    </source>
</evidence>
<dbReference type="EMBL" id="HBUF01675182">
    <property type="protein sequence ID" value="CAG6791213.1"/>
    <property type="molecule type" value="Transcribed_RNA"/>
</dbReference>
<proteinExistence type="inferred from homology"/>
<evidence type="ECO:0000256" key="10">
    <source>
        <dbReference type="ARBA" id="ARBA00023180"/>
    </source>
</evidence>
<dbReference type="InterPro" id="IPR008928">
    <property type="entry name" value="6-hairpin_glycosidase_sf"/>
</dbReference>
<sequence length="817" mass="93888">MVRQRKAPPKFLLKGQRDGPSHTRHDDEDKYCDENTKGPSKMVLPSLGVVVCLTIAFVFCFKGYFETRVNTHFDSQKMVIKSGLAVRDRYWGSYRPGVYFGMKTREPYSPVIGLMWYFPHKLLNLEGSIRHWCEQGDNLARYTWTHHDGKSFGVQEIDEEPFRLTTSFVKKPGGKHGGDWTARISVDTKEKRFEGEKISLMVYTAIEDQTNGYIEPKVFNSLVGFSGETGELGNFTIRIANLSGVLEDHSYLTTVSRGLHTLRDTIDQSLRVVRDPNSNRRKIVLPGDLAFKNKVAPNFIVSKIDVTVPFSMDVIYESESHGDRKQVLTGEVYSKELKVKKSGFDAKFETTFNLKDKGFSEQDVEDAKAIFSNLIGGIGYFYGSSRVKSVHTADPVPYWKAPLYSAVPSRSFFPRGFLWDEGFHGLLLSAWDLDVELDIMNHWFDLMNVEAWIPREQILGVEALAKVPEEFVTQINTNANPPTFFLTLKFMLKNLSERFSEEEDRLSNLKRLYPRLQAWFNWFNTSQVGSVPGSYRWRGRDSHSKELNPKSLSSGLDDYPRASHPTDDERHIDLRCWLGLAAGILAEISDLLGKSGRVYRETADYLADNKLLDELHWSQDKHRYADYGLHTDKVSLVRPPQTPDNNNQYRKKVRKVKAEPKLQFVDSSFGFISLFPLITQIIDPNSTKLEQVLKDLKREELLWTPYGLRSLAKNSPFYMAYNTEDDPPYWRGPIWININYLVVRSLRYYADLGGPYSDLAGEIYTDLRTNLIRNILAEYRRSGYIWEQYNDSTGQGQRAHPFTGWSSLVVLLMAEIY</sequence>
<dbReference type="EMBL" id="HBUF01375693">
    <property type="protein sequence ID" value="CAG6728205.1"/>
    <property type="molecule type" value="Transcribed_RNA"/>
</dbReference>
<evidence type="ECO:0000256" key="11">
    <source>
        <dbReference type="ARBA" id="ARBA00023295"/>
    </source>
</evidence>
<keyword evidence="9 13" id="KW-0472">Membrane</keyword>
<feature type="compositionally biased region" description="Basic and acidic residues" evidence="14">
    <location>
        <begin position="558"/>
        <end position="567"/>
    </location>
</feature>
<dbReference type="InterPro" id="IPR012341">
    <property type="entry name" value="6hp_glycosidase-like_sf"/>
</dbReference>
<keyword evidence="6 13" id="KW-0256">Endoplasmic reticulum</keyword>
<evidence type="ECO:0000256" key="12">
    <source>
        <dbReference type="ARBA" id="ARBA00038888"/>
    </source>
</evidence>
<evidence type="ECO:0000256" key="1">
    <source>
        <dbReference type="ARBA" id="ARBA00004648"/>
    </source>
</evidence>
<feature type="transmembrane region" description="Helical" evidence="13">
    <location>
        <begin position="43"/>
        <end position="65"/>
    </location>
</feature>
<evidence type="ECO:0000256" key="6">
    <source>
        <dbReference type="ARBA" id="ARBA00022824"/>
    </source>
</evidence>
<evidence type="ECO:0000259" key="15">
    <source>
        <dbReference type="Pfam" id="PF03200"/>
    </source>
</evidence>
<dbReference type="EMBL" id="HBUF01675181">
    <property type="protein sequence ID" value="CAG6791212.1"/>
    <property type="molecule type" value="Transcribed_RNA"/>
</dbReference>